<evidence type="ECO:0000256" key="2">
    <source>
        <dbReference type="SAM" id="Phobius"/>
    </source>
</evidence>
<organism evidence="3 4">
    <name type="scientific">Penaeus vannamei</name>
    <name type="common">Whiteleg shrimp</name>
    <name type="synonym">Litopenaeus vannamei</name>
    <dbReference type="NCBI Taxonomy" id="6689"/>
    <lineage>
        <taxon>Eukaryota</taxon>
        <taxon>Metazoa</taxon>
        <taxon>Ecdysozoa</taxon>
        <taxon>Arthropoda</taxon>
        <taxon>Crustacea</taxon>
        <taxon>Multicrustacea</taxon>
        <taxon>Malacostraca</taxon>
        <taxon>Eumalacostraca</taxon>
        <taxon>Eucarida</taxon>
        <taxon>Decapoda</taxon>
        <taxon>Dendrobranchiata</taxon>
        <taxon>Penaeoidea</taxon>
        <taxon>Penaeidae</taxon>
        <taxon>Penaeus</taxon>
    </lineage>
</organism>
<evidence type="ECO:0000256" key="1">
    <source>
        <dbReference type="SAM" id="MobiDB-lite"/>
    </source>
</evidence>
<reference evidence="3 4" key="1">
    <citation type="submission" date="2018-04" db="EMBL/GenBank/DDBJ databases">
        <authorList>
            <person name="Zhang X."/>
            <person name="Yuan J."/>
            <person name="Li F."/>
            <person name="Xiang J."/>
        </authorList>
    </citation>
    <scope>NUCLEOTIDE SEQUENCE [LARGE SCALE GENOMIC DNA]</scope>
    <source>
        <tissue evidence="3">Muscle</tissue>
    </source>
</reference>
<dbReference type="EMBL" id="QCYY01002162">
    <property type="protein sequence ID" value="ROT72396.1"/>
    <property type="molecule type" value="Genomic_DNA"/>
</dbReference>
<name>A0A3R7M5B7_PENVA</name>
<feature type="transmembrane region" description="Helical" evidence="2">
    <location>
        <begin position="273"/>
        <end position="295"/>
    </location>
</feature>
<feature type="region of interest" description="Disordered" evidence="1">
    <location>
        <begin position="60"/>
        <end position="84"/>
    </location>
</feature>
<evidence type="ECO:0000313" key="4">
    <source>
        <dbReference type="Proteomes" id="UP000283509"/>
    </source>
</evidence>
<gene>
    <name evidence="3" type="ORF">C7M84_009223</name>
</gene>
<keyword evidence="4" id="KW-1185">Reference proteome</keyword>
<dbReference type="AlphaFoldDB" id="A0A3R7M5B7"/>
<feature type="compositionally biased region" description="Low complexity" evidence="1">
    <location>
        <begin position="64"/>
        <end position="73"/>
    </location>
</feature>
<evidence type="ECO:0000313" key="3">
    <source>
        <dbReference type="EMBL" id="ROT72396.1"/>
    </source>
</evidence>
<comment type="caution">
    <text evidence="3">The sequence shown here is derived from an EMBL/GenBank/DDBJ whole genome shotgun (WGS) entry which is preliminary data.</text>
</comment>
<keyword evidence="2" id="KW-0812">Transmembrane</keyword>
<reference evidence="3 4" key="2">
    <citation type="submission" date="2019-01" db="EMBL/GenBank/DDBJ databases">
        <title>The decoding of complex shrimp genome reveals the adaptation for benthos swimmer, frequently molting mechanism and breeding impact on genome.</title>
        <authorList>
            <person name="Sun Y."/>
            <person name="Gao Y."/>
            <person name="Yu Y."/>
        </authorList>
    </citation>
    <scope>NUCLEOTIDE SEQUENCE [LARGE SCALE GENOMIC DNA]</scope>
    <source>
        <tissue evidence="3">Muscle</tissue>
    </source>
</reference>
<accession>A0A3R7M5B7</accession>
<dbReference type="Proteomes" id="UP000283509">
    <property type="component" value="Unassembled WGS sequence"/>
</dbReference>
<keyword evidence="2" id="KW-1133">Transmembrane helix</keyword>
<dbReference type="OrthoDB" id="6335931at2759"/>
<proteinExistence type="predicted"/>
<protein>
    <submittedName>
        <fullName evidence="3">Uncharacterized protein</fullName>
    </submittedName>
</protein>
<keyword evidence="2" id="KW-0472">Membrane</keyword>
<sequence>MRSGTRCSSVKLYRLITGFWGHTAEALSWSPPPPPVAVLLKFSRCGFRFRGGKNCVADDEGAASDDGGAAADVDGQEGSGGGEAEACEPALADECFDDMLENLLCHLLSPVGRNCTMRNARDLCVGFDDALNCTSGIIDSSCSEKEGRLTFDTWLIGLRAVELDLCQGEALEPIQVLLDNTRCWSFKKFISCIETEANIMHVSDLLTTDLDAYECNRLQLAVGVCNAKAEKNRWFCKDKAEVLHRALAVFFSATNCGALTSSCRSLKLGGTTGATVLSTLVVMAVLLALLGIFLVRKGVLALNSTRRRHEDPLDSDGPQEDYSRLT</sequence>